<accession>A0A2N5SL03</accession>
<comment type="caution">
    <text evidence="2">The sequence shown here is derived from an EMBL/GenBank/DDBJ whole genome shotgun (WGS) entry which is preliminary data.</text>
</comment>
<evidence type="ECO:0000313" key="2">
    <source>
        <dbReference type="EMBL" id="PLW13891.1"/>
    </source>
</evidence>
<keyword evidence="3" id="KW-1185">Reference proteome</keyword>
<gene>
    <name evidence="2" type="ORF">PCANC_19958</name>
</gene>
<proteinExistence type="predicted"/>
<name>A0A2N5SL03_9BASI</name>
<evidence type="ECO:0000256" key="1">
    <source>
        <dbReference type="SAM" id="MobiDB-lite"/>
    </source>
</evidence>
<protein>
    <submittedName>
        <fullName evidence="2">Uncharacterized protein</fullName>
    </submittedName>
</protein>
<organism evidence="2 3">
    <name type="scientific">Puccinia coronata f. sp. avenae</name>
    <dbReference type="NCBI Taxonomy" id="200324"/>
    <lineage>
        <taxon>Eukaryota</taxon>
        <taxon>Fungi</taxon>
        <taxon>Dikarya</taxon>
        <taxon>Basidiomycota</taxon>
        <taxon>Pucciniomycotina</taxon>
        <taxon>Pucciniomycetes</taxon>
        <taxon>Pucciniales</taxon>
        <taxon>Pucciniaceae</taxon>
        <taxon>Puccinia</taxon>
    </lineage>
</organism>
<sequence length="108" mass="11037">MDKGDPTGGFQVFSAGTMGRVLPVKEGVANSNIATRPGNNSTCSVTCSGATTFSRSRTAFTPGTAVTPFGAAVADNASRKRKSTPSGLTVANNTSKKRKSRKAPGAKE</sequence>
<reference evidence="2 3" key="1">
    <citation type="submission" date="2017-11" db="EMBL/GenBank/DDBJ databases">
        <title>De novo assembly and phasing of dikaryotic genomes from two isolates of Puccinia coronata f. sp. avenae, the causal agent of oat crown rust.</title>
        <authorList>
            <person name="Miller M.E."/>
            <person name="Zhang Y."/>
            <person name="Omidvar V."/>
            <person name="Sperschneider J."/>
            <person name="Schwessinger B."/>
            <person name="Raley C."/>
            <person name="Palmer J.M."/>
            <person name="Garnica D."/>
            <person name="Upadhyaya N."/>
            <person name="Rathjen J."/>
            <person name="Taylor J.M."/>
            <person name="Park R.F."/>
            <person name="Dodds P.N."/>
            <person name="Hirsch C.D."/>
            <person name="Kianian S.F."/>
            <person name="Figueroa M."/>
        </authorList>
    </citation>
    <scope>NUCLEOTIDE SEQUENCE [LARGE SCALE GENOMIC DNA]</scope>
    <source>
        <strain evidence="2">12NC29</strain>
    </source>
</reference>
<feature type="compositionally biased region" description="Basic residues" evidence="1">
    <location>
        <begin position="95"/>
        <end position="108"/>
    </location>
</feature>
<dbReference type="Proteomes" id="UP000235388">
    <property type="component" value="Unassembled WGS sequence"/>
</dbReference>
<dbReference type="AlphaFoldDB" id="A0A2N5SL03"/>
<feature type="compositionally biased region" description="Polar residues" evidence="1">
    <location>
        <begin position="84"/>
        <end position="94"/>
    </location>
</feature>
<evidence type="ECO:0000313" key="3">
    <source>
        <dbReference type="Proteomes" id="UP000235388"/>
    </source>
</evidence>
<feature type="region of interest" description="Disordered" evidence="1">
    <location>
        <begin position="74"/>
        <end position="108"/>
    </location>
</feature>
<dbReference type="EMBL" id="PGCJ01000936">
    <property type="protein sequence ID" value="PLW13891.1"/>
    <property type="molecule type" value="Genomic_DNA"/>
</dbReference>